<dbReference type="Proteomes" id="UP000003009">
    <property type="component" value="Unassembled WGS sequence"/>
</dbReference>
<name>C4GI65_9NEIS</name>
<dbReference type="AlphaFoldDB" id="C4GI65"/>
<evidence type="ECO:0000313" key="2">
    <source>
        <dbReference type="Proteomes" id="UP000003009"/>
    </source>
</evidence>
<keyword evidence="2" id="KW-1185">Reference proteome</keyword>
<dbReference type="STRING" id="629741.GCWU000324_00556"/>
<accession>C4GI65</accession>
<reference evidence="1" key="1">
    <citation type="submission" date="2009-04" db="EMBL/GenBank/DDBJ databases">
        <authorList>
            <person name="Weinstock G."/>
            <person name="Sodergren E."/>
            <person name="Clifton S."/>
            <person name="Fulton L."/>
            <person name="Fulton B."/>
            <person name="Courtney L."/>
            <person name="Fronick C."/>
            <person name="Harrison M."/>
            <person name="Strong C."/>
            <person name="Farmer C."/>
            <person name="Delahaunty K."/>
            <person name="Markovic C."/>
            <person name="Hall O."/>
            <person name="Minx P."/>
            <person name="Tomlinson C."/>
            <person name="Mitreva M."/>
            <person name="Nelson J."/>
            <person name="Hou S."/>
            <person name="Wollam A."/>
            <person name="Pepin K.H."/>
            <person name="Johnson M."/>
            <person name="Bhonagiri V."/>
            <person name="Nash W.E."/>
            <person name="Warren W."/>
            <person name="Chinwalla A."/>
            <person name="Mardis E.R."/>
            <person name="Wilson R.K."/>
        </authorList>
    </citation>
    <scope>NUCLEOTIDE SEQUENCE [LARGE SCALE GENOMIC DNA]</scope>
    <source>
        <strain evidence="1">ATCC 51147</strain>
    </source>
</reference>
<dbReference type="EMBL" id="ACJW02000002">
    <property type="protein sequence ID" value="EEP68653.1"/>
    <property type="molecule type" value="Genomic_DNA"/>
</dbReference>
<proteinExistence type="predicted"/>
<protein>
    <submittedName>
        <fullName evidence="1">Uncharacterized protein</fullName>
    </submittedName>
</protein>
<sequence>MGFQAAFGVHMRQPENEFTRFCKVKTKAATKLKRVSAKPNWHLKHFQAAYSHNP</sequence>
<dbReference type="HOGENOM" id="CLU_3044286_0_0_4"/>
<organism evidence="1 2">
    <name type="scientific">Kingella oralis ATCC 51147</name>
    <dbReference type="NCBI Taxonomy" id="629741"/>
    <lineage>
        <taxon>Bacteria</taxon>
        <taxon>Pseudomonadati</taxon>
        <taxon>Pseudomonadota</taxon>
        <taxon>Betaproteobacteria</taxon>
        <taxon>Neisseriales</taxon>
        <taxon>Neisseriaceae</taxon>
        <taxon>Kingella</taxon>
    </lineage>
</organism>
<gene>
    <name evidence="1" type="ORF">GCWU000324_00556</name>
</gene>
<evidence type="ECO:0000313" key="1">
    <source>
        <dbReference type="EMBL" id="EEP68653.1"/>
    </source>
</evidence>
<comment type="caution">
    <text evidence="1">The sequence shown here is derived from an EMBL/GenBank/DDBJ whole genome shotgun (WGS) entry which is preliminary data.</text>
</comment>